<keyword evidence="3" id="KW-0804">Transcription</keyword>
<dbReference type="InterPro" id="IPR008920">
    <property type="entry name" value="TF_FadR/GntR_C"/>
</dbReference>
<dbReference type="InterPro" id="IPR011711">
    <property type="entry name" value="GntR_C"/>
</dbReference>
<feature type="domain" description="HTH gntR-type" evidence="5">
    <location>
        <begin position="7"/>
        <end position="74"/>
    </location>
</feature>
<dbReference type="SMART" id="SM00895">
    <property type="entry name" value="FCD"/>
    <property type="match status" value="1"/>
</dbReference>
<evidence type="ECO:0000256" key="2">
    <source>
        <dbReference type="ARBA" id="ARBA00023125"/>
    </source>
</evidence>
<dbReference type="Proteomes" id="UP001596103">
    <property type="component" value="Unassembled WGS sequence"/>
</dbReference>
<name>A0ABW0JE29_9BURK</name>
<evidence type="ECO:0000259" key="5">
    <source>
        <dbReference type="PROSITE" id="PS50949"/>
    </source>
</evidence>
<evidence type="ECO:0000256" key="4">
    <source>
        <dbReference type="SAM" id="MobiDB-lite"/>
    </source>
</evidence>
<dbReference type="SUPFAM" id="SSF46785">
    <property type="entry name" value="Winged helix' DNA-binding domain"/>
    <property type="match status" value="1"/>
</dbReference>
<sequence>MKTRAHQSLQDETYATLRRWLSLGRFVPGERLRIHALAEQLGVGEMPVRAALVRLAAESALVSVPNRGVLVPQLTRAQFDDALNVRVMLEGEAASLATPRLTDDEIAQLDALCAHMGEALAQNKRTRYLDANEVFHLVLYRACGSPLLVDLIETVWMQVGPISNLLFDDSGFAATLNDAHDALMRRLKRRDAEGVRRAIERDLRHAAQQLHKHCLPDASGNSAGNGVGNTAGDTQISARAGRPARRRTAPAQLRT</sequence>
<evidence type="ECO:0000313" key="6">
    <source>
        <dbReference type="EMBL" id="MFC5431432.1"/>
    </source>
</evidence>
<protein>
    <submittedName>
        <fullName evidence="6">GntR family transcriptional regulator</fullName>
    </submittedName>
</protein>
<feature type="region of interest" description="Disordered" evidence="4">
    <location>
        <begin position="216"/>
        <end position="255"/>
    </location>
</feature>
<evidence type="ECO:0000313" key="7">
    <source>
        <dbReference type="Proteomes" id="UP001596103"/>
    </source>
</evidence>
<dbReference type="PANTHER" id="PTHR43537:SF39">
    <property type="entry name" value="HTH-TYPE TRANSCRIPTIONAL REGULATOR MCBR"/>
    <property type="match status" value="1"/>
</dbReference>
<evidence type="ECO:0000256" key="3">
    <source>
        <dbReference type="ARBA" id="ARBA00023163"/>
    </source>
</evidence>
<dbReference type="InterPro" id="IPR036390">
    <property type="entry name" value="WH_DNA-bd_sf"/>
</dbReference>
<dbReference type="InterPro" id="IPR000524">
    <property type="entry name" value="Tscrpt_reg_HTH_GntR"/>
</dbReference>
<dbReference type="PROSITE" id="PS50949">
    <property type="entry name" value="HTH_GNTR"/>
    <property type="match status" value="1"/>
</dbReference>
<dbReference type="Gene3D" id="1.20.120.530">
    <property type="entry name" value="GntR ligand-binding domain-like"/>
    <property type="match status" value="1"/>
</dbReference>
<keyword evidence="7" id="KW-1185">Reference proteome</keyword>
<accession>A0ABW0JE29</accession>
<comment type="caution">
    <text evidence="6">The sequence shown here is derived from an EMBL/GenBank/DDBJ whole genome shotgun (WGS) entry which is preliminary data.</text>
</comment>
<organism evidence="6 7">
    <name type="scientific">Paraburkholderia denitrificans</name>
    <dbReference type="NCBI Taxonomy" id="694025"/>
    <lineage>
        <taxon>Bacteria</taxon>
        <taxon>Pseudomonadati</taxon>
        <taxon>Pseudomonadota</taxon>
        <taxon>Betaproteobacteria</taxon>
        <taxon>Burkholderiales</taxon>
        <taxon>Burkholderiaceae</taxon>
        <taxon>Paraburkholderia</taxon>
    </lineage>
</organism>
<dbReference type="Gene3D" id="1.10.10.10">
    <property type="entry name" value="Winged helix-like DNA-binding domain superfamily/Winged helix DNA-binding domain"/>
    <property type="match status" value="1"/>
</dbReference>
<dbReference type="EMBL" id="JBHSMP010000036">
    <property type="protein sequence ID" value="MFC5431432.1"/>
    <property type="molecule type" value="Genomic_DNA"/>
</dbReference>
<keyword evidence="2" id="KW-0238">DNA-binding</keyword>
<dbReference type="SMART" id="SM00345">
    <property type="entry name" value="HTH_GNTR"/>
    <property type="match status" value="1"/>
</dbReference>
<evidence type="ECO:0000256" key="1">
    <source>
        <dbReference type="ARBA" id="ARBA00023015"/>
    </source>
</evidence>
<proteinExistence type="predicted"/>
<dbReference type="Pfam" id="PF00392">
    <property type="entry name" value="GntR"/>
    <property type="match status" value="1"/>
</dbReference>
<reference evidence="7" key="1">
    <citation type="journal article" date="2019" name="Int. J. Syst. Evol. Microbiol.">
        <title>The Global Catalogue of Microorganisms (GCM) 10K type strain sequencing project: providing services to taxonomists for standard genome sequencing and annotation.</title>
        <authorList>
            <consortium name="The Broad Institute Genomics Platform"/>
            <consortium name="The Broad Institute Genome Sequencing Center for Infectious Disease"/>
            <person name="Wu L."/>
            <person name="Ma J."/>
        </authorList>
    </citation>
    <scope>NUCLEOTIDE SEQUENCE [LARGE SCALE GENOMIC DNA]</scope>
    <source>
        <strain evidence="7">CCUG 56042</strain>
    </source>
</reference>
<dbReference type="SUPFAM" id="SSF48008">
    <property type="entry name" value="GntR ligand-binding domain-like"/>
    <property type="match status" value="1"/>
</dbReference>
<dbReference type="Pfam" id="PF07729">
    <property type="entry name" value="FCD"/>
    <property type="match status" value="1"/>
</dbReference>
<gene>
    <name evidence="6" type="ORF">ACFPTO_21885</name>
</gene>
<dbReference type="RefSeq" id="WP_377714652.1">
    <property type="nucleotide sequence ID" value="NZ_JBHSMP010000036.1"/>
</dbReference>
<dbReference type="PANTHER" id="PTHR43537">
    <property type="entry name" value="TRANSCRIPTIONAL REGULATOR, GNTR FAMILY"/>
    <property type="match status" value="1"/>
</dbReference>
<dbReference type="InterPro" id="IPR036388">
    <property type="entry name" value="WH-like_DNA-bd_sf"/>
</dbReference>
<keyword evidence="1" id="KW-0805">Transcription regulation</keyword>